<organism evidence="1 2">
    <name type="scientific">Byssothecium circinans</name>
    <dbReference type="NCBI Taxonomy" id="147558"/>
    <lineage>
        <taxon>Eukaryota</taxon>
        <taxon>Fungi</taxon>
        <taxon>Dikarya</taxon>
        <taxon>Ascomycota</taxon>
        <taxon>Pezizomycotina</taxon>
        <taxon>Dothideomycetes</taxon>
        <taxon>Pleosporomycetidae</taxon>
        <taxon>Pleosporales</taxon>
        <taxon>Massarineae</taxon>
        <taxon>Massarinaceae</taxon>
        <taxon>Byssothecium</taxon>
    </lineage>
</organism>
<evidence type="ECO:0000313" key="1">
    <source>
        <dbReference type="EMBL" id="KAF1948708.1"/>
    </source>
</evidence>
<evidence type="ECO:0000313" key="2">
    <source>
        <dbReference type="Proteomes" id="UP000800035"/>
    </source>
</evidence>
<reference evidence="1" key="1">
    <citation type="journal article" date="2020" name="Stud. Mycol.">
        <title>101 Dothideomycetes genomes: a test case for predicting lifestyles and emergence of pathogens.</title>
        <authorList>
            <person name="Haridas S."/>
            <person name="Albert R."/>
            <person name="Binder M."/>
            <person name="Bloem J."/>
            <person name="Labutti K."/>
            <person name="Salamov A."/>
            <person name="Andreopoulos B."/>
            <person name="Baker S."/>
            <person name="Barry K."/>
            <person name="Bills G."/>
            <person name="Bluhm B."/>
            <person name="Cannon C."/>
            <person name="Castanera R."/>
            <person name="Culley D."/>
            <person name="Daum C."/>
            <person name="Ezra D."/>
            <person name="Gonzalez J."/>
            <person name="Henrissat B."/>
            <person name="Kuo A."/>
            <person name="Liang C."/>
            <person name="Lipzen A."/>
            <person name="Lutzoni F."/>
            <person name="Magnuson J."/>
            <person name="Mondo S."/>
            <person name="Nolan M."/>
            <person name="Ohm R."/>
            <person name="Pangilinan J."/>
            <person name="Park H.-J."/>
            <person name="Ramirez L."/>
            <person name="Alfaro M."/>
            <person name="Sun H."/>
            <person name="Tritt A."/>
            <person name="Yoshinaga Y."/>
            <person name="Zwiers L.-H."/>
            <person name="Turgeon B."/>
            <person name="Goodwin S."/>
            <person name="Spatafora J."/>
            <person name="Crous P."/>
            <person name="Grigoriev I."/>
        </authorList>
    </citation>
    <scope>NUCLEOTIDE SEQUENCE</scope>
    <source>
        <strain evidence="1">CBS 675.92</strain>
    </source>
</reference>
<gene>
    <name evidence="1" type="ORF">CC80DRAFT_583571</name>
</gene>
<dbReference type="Proteomes" id="UP000800035">
    <property type="component" value="Unassembled WGS sequence"/>
</dbReference>
<sequence>MSSPCTAPTPTHTFHAPTELSTYLSTHPTTPLTDIALNISLTSIKADYDQALSNLLSSWMTPIRSLPAATLRSLTLNFNLPNPRNACGVGSVSMVQLFLISVSTDIWQRSGETRDCKIVLGTWVEEKRWKPGRPENWTEKGELAGGVKTLELWAVKEGGAEMERIDPMRSV</sequence>
<accession>A0A6A5T909</accession>
<name>A0A6A5T909_9PLEO</name>
<keyword evidence="2" id="KW-1185">Reference proteome</keyword>
<proteinExistence type="predicted"/>
<dbReference type="EMBL" id="ML977050">
    <property type="protein sequence ID" value="KAF1948708.1"/>
    <property type="molecule type" value="Genomic_DNA"/>
</dbReference>
<dbReference type="AlphaFoldDB" id="A0A6A5T909"/>
<protein>
    <submittedName>
        <fullName evidence="1">Uncharacterized protein</fullName>
    </submittedName>
</protein>